<feature type="compositionally biased region" description="Acidic residues" evidence="1">
    <location>
        <begin position="581"/>
        <end position="596"/>
    </location>
</feature>
<feature type="region of interest" description="Disordered" evidence="1">
    <location>
        <begin position="1"/>
        <end position="92"/>
    </location>
</feature>
<feature type="region of interest" description="Disordered" evidence="1">
    <location>
        <begin position="575"/>
        <end position="608"/>
    </location>
</feature>
<feature type="compositionally biased region" description="Low complexity" evidence="1">
    <location>
        <begin position="255"/>
        <end position="272"/>
    </location>
</feature>
<dbReference type="OrthoDB" id="2921613at2759"/>
<organism evidence="2 3">
    <name type="scientific">Rhodocollybia butyracea</name>
    <dbReference type="NCBI Taxonomy" id="206335"/>
    <lineage>
        <taxon>Eukaryota</taxon>
        <taxon>Fungi</taxon>
        <taxon>Dikarya</taxon>
        <taxon>Basidiomycota</taxon>
        <taxon>Agaricomycotina</taxon>
        <taxon>Agaricomycetes</taxon>
        <taxon>Agaricomycetidae</taxon>
        <taxon>Agaricales</taxon>
        <taxon>Marasmiineae</taxon>
        <taxon>Omphalotaceae</taxon>
        <taxon>Rhodocollybia</taxon>
    </lineage>
</organism>
<feature type="region of interest" description="Disordered" evidence="1">
    <location>
        <begin position="375"/>
        <end position="394"/>
    </location>
</feature>
<evidence type="ECO:0000313" key="3">
    <source>
        <dbReference type="Proteomes" id="UP000772434"/>
    </source>
</evidence>
<keyword evidence="3" id="KW-1185">Reference proteome</keyword>
<dbReference type="EMBL" id="JADNRY010000001">
    <property type="protein sequence ID" value="KAF9078846.1"/>
    <property type="molecule type" value="Genomic_DNA"/>
</dbReference>
<name>A0A9P5Q655_9AGAR</name>
<protein>
    <submittedName>
        <fullName evidence="2">Uncharacterized protein</fullName>
    </submittedName>
</protein>
<evidence type="ECO:0000313" key="2">
    <source>
        <dbReference type="EMBL" id="KAF9078846.1"/>
    </source>
</evidence>
<accession>A0A9P5Q655</accession>
<feature type="compositionally biased region" description="Polar residues" evidence="1">
    <location>
        <begin position="80"/>
        <end position="92"/>
    </location>
</feature>
<reference evidence="2" key="1">
    <citation type="submission" date="2020-11" db="EMBL/GenBank/DDBJ databases">
        <authorList>
            <consortium name="DOE Joint Genome Institute"/>
            <person name="Ahrendt S."/>
            <person name="Riley R."/>
            <person name="Andreopoulos W."/>
            <person name="Labutti K."/>
            <person name="Pangilinan J."/>
            <person name="Ruiz-Duenas F.J."/>
            <person name="Barrasa J.M."/>
            <person name="Sanchez-Garcia M."/>
            <person name="Camarero S."/>
            <person name="Miyauchi S."/>
            <person name="Serrano A."/>
            <person name="Linde D."/>
            <person name="Babiker R."/>
            <person name="Drula E."/>
            <person name="Ayuso-Fernandez I."/>
            <person name="Pacheco R."/>
            <person name="Padilla G."/>
            <person name="Ferreira P."/>
            <person name="Barriuso J."/>
            <person name="Kellner H."/>
            <person name="Castanera R."/>
            <person name="Alfaro M."/>
            <person name="Ramirez L."/>
            <person name="Pisabarro A.G."/>
            <person name="Kuo A."/>
            <person name="Tritt A."/>
            <person name="Lipzen A."/>
            <person name="He G."/>
            <person name="Yan M."/>
            <person name="Ng V."/>
            <person name="Cullen D."/>
            <person name="Martin F."/>
            <person name="Rosso M.-N."/>
            <person name="Henrissat B."/>
            <person name="Hibbett D."/>
            <person name="Martinez A.T."/>
            <person name="Grigoriev I.V."/>
        </authorList>
    </citation>
    <scope>NUCLEOTIDE SEQUENCE</scope>
    <source>
        <strain evidence="2">AH 40177</strain>
    </source>
</reference>
<gene>
    <name evidence="2" type="ORF">BDP27DRAFT_31293</name>
</gene>
<sequence>MAVFFSLTETNDSTFPTHDTRNPQHDSPYTGQRISSNIAQEESHFPSESDACPKGKDLPPRPESRMDFVPGPSHHETSQKTHSPSHTRTSSATLKWTREILKKIRLSTSSSDPVSTSIAGSSHSFCNELTPTAASTFDISTEAECATRDEALMSTDALNSSVSNSSLLTCSSDSWSALDNISVSLSTSSDGSCESDEDSDSDLDEIDLGEGLIADGLDVQYHASADRGKQACSISPLRAHHILGTASPSPVLIQSPATTSYSSPSSSSNADSISEKFPPVADLEEGAMDLVAEPRPKFEYFPSPLSQSQLSEPSVAPTSLRPPIQPERHLYAHRGHSRHALLYRKWFWALREEDWSRYLDWIEQYRSQQEAYTAMSVSPELPPPNSSQNGGKEALPKIQGWIGAAADKDLFPSLFSNARDKLPNNRRPGAETSGICEDAMPSGLPPLSIHPRWGDLDITCSYSRSSTYTDTWCLHTDRYLLVGMGLGLWTIRKVLWLTELRRISTARSHLENEEGEQTFVAEENEGLYIGSSSECHLANDDTESLCEEIGDDDLEEGQVMCSSVVSLTSLISTTGSFSNSDSDDSDVTLVESDSDSEPSSASMFAQTPCNAENSGRNVDFEKTCSSSYDSGDGDFEEVDLGCGSSNLNLATACSSSTAAALDSCSLEAESLKLYRTLYLPQHLEEPTTSACSSPSIQSKTTYSASSSSATSLKGKGARTLHELTKRSWYEQCELLLLLTSASST</sequence>
<dbReference type="AlphaFoldDB" id="A0A9P5Q655"/>
<evidence type="ECO:0000256" key="1">
    <source>
        <dbReference type="SAM" id="MobiDB-lite"/>
    </source>
</evidence>
<feature type="compositionally biased region" description="Polar residues" evidence="1">
    <location>
        <begin position="25"/>
        <end position="40"/>
    </location>
</feature>
<feature type="compositionally biased region" description="Polar residues" evidence="1">
    <location>
        <begin position="7"/>
        <end position="17"/>
    </location>
</feature>
<feature type="region of interest" description="Disordered" evidence="1">
    <location>
        <begin position="248"/>
        <end position="275"/>
    </location>
</feature>
<proteinExistence type="predicted"/>
<comment type="caution">
    <text evidence="2">The sequence shown here is derived from an EMBL/GenBank/DDBJ whole genome shotgun (WGS) entry which is preliminary data.</text>
</comment>
<feature type="compositionally biased region" description="Basic and acidic residues" evidence="1">
    <location>
        <begin position="41"/>
        <end position="66"/>
    </location>
</feature>
<dbReference type="Proteomes" id="UP000772434">
    <property type="component" value="Unassembled WGS sequence"/>
</dbReference>